<reference evidence="2 3" key="1">
    <citation type="journal article" date="2014" name="Genome Biol.">
        <title>Transcriptome and methylome profiling reveals relics of genome dominance in the mesopolyploid Brassica oleracea.</title>
        <authorList>
            <person name="Parkin I.A."/>
            <person name="Koh C."/>
            <person name="Tang H."/>
            <person name="Robinson S.J."/>
            <person name="Kagale S."/>
            <person name="Clarke W.E."/>
            <person name="Town C.D."/>
            <person name="Nixon J."/>
            <person name="Krishnakumar V."/>
            <person name="Bidwell S.L."/>
            <person name="Denoeud F."/>
            <person name="Belcram H."/>
            <person name="Links M.G."/>
            <person name="Just J."/>
            <person name="Clarke C."/>
            <person name="Bender T."/>
            <person name="Huebert T."/>
            <person name="Mason A.S."/>
            <person name="Pires J.C."/>
            <person name="Barker G."/>
            <person name="Moore J."/>
            <person name="Walley P.G."/>
            <person name="Manoli S."/>
            <person name="Batley J."/>
            <person name="Edwards D."/>
            <person name="Nelson M.N."/>
            <person name="Wang X."/>
            <person name="Paterson A.H."/>
            <person name="King G."/>
            <person name="Bancroft I."/>
            <person name="Chalhoub B."/>
            <person name="Sharpe A.G."/>
        </authorList>
    </citation>
    <scope>NUCLEOTIDE SEQUENCE</scope>
    <source>
        <strain evidence="2 3">cv. TO1000</strain>
    </source>
</reference>
<accession>A0A0D3DSC4</accession>
<feature type="signal peptide" evidence="1">
    <location>
        <begin position="1"/>
        <end position="17"/>
    </location>
</feature>
<dbReference type="Gramene" id="Bo8g081320.1">
    <property type="protein sequence ID" value="Bo8g081320.1"/>
    <property type="gene ID" value="Bo8g081320"/>
</dbReference>
<name>A0A0D3DSC4_BRAOL</name>
<keyword evidence="3" id="KW-1185">Reference proteome</keyword>
<protein>
    <submittedName>
        <fullName evidence="2">Uncharacterized protein</fullName>
    </submittedName>
</protein>
<proteinExistence type="predicted"/>
<evidence type="ECO:0000313" key="2">
    <source>
        <dbReference type="EnsemblPlants" id="Bo8g081320.1"/>
    </source>
</evidence>
<feature type="chain" id="PRO_5002274639" evidence="1">
    <location>
        <begin position="18"/>
        <end position="148"/>
    </location>
</feature>
<evidence type="ECO:0000313" key="3">
    <source>
        <dbReference type="Proteomes" id="UP000032141"/>
    </source>
</evidence>
<dbReference type="EnsemblPlants" id="Bo8g081320.1">
    <property type="protein sequence ID" value="Bo8g081320.1"/>
    <property type="gene ID" value="Bo8g081320"/>
</dbReference>
<keyword evidence="1" id="KW-0732">Signal</keyword>
<organism evidence="2 3">
    <name type="scientific">Brassica oleracea var. oleracea</name>
    <dbReference type="NCBI Taxonomy" id="109376"/>
    <lineage>
        <taxon>Eukaryota</taxon>
        <taxon>Viridiplantae</taxon>
        <taxon>Streptophyta</taxon>
        <taxon>Embryophyta</taxon>
        <taxon>Tracheophyta</taxon>
        <taxon>Spermatophyta</taxon>
        <taxon>Magnoliopsida</taxon>
        <taxon>eudicotyledons</taxon>
        <taxon>Gunneridae</taxon>
        <taxon>Pentapetalae</taxon>
        <taxon>rosids</taxon>
        <taxon>malvids</taxon>
        <taxon>Brassicales</taxon>
        <taxon>Brassicaceae</taxon>
        <taxon>Brassiceae</taxon>
        <taxon>Brassica</taxon>
    </lineage>
</organism>
<evidence type="ECO:0000256" key="1">
    <source>
        <dbReference type="SAM" id="SignalP"/>
    </source>
</evidence>
<sequence length="148" mass="16624">FFTFFFSVSLAPPLSHASSLSLSPPSSPPQFVVTTTVPNLTDLVSVISIFITTKPCHHQTSSSSPPQFIVVTTTALRVCFIYLGQSSYRLPLNKVEEAEEAWWWWSRTDSISEEAWLETRRQRAGDSRTEHNSCSVFSVVMRRQHSGG</sequence>
<dbReference type="AlphaFoldDB" id="A0A0D3DSC4"/>
<dbReference type="HOGENOM" id="CLU_1763538_0_0_1"/>
<dbReference type="Proteomes" id="UP000032141">
    <property type="component" value="Chromosome C8"/>
</dbReference>
<reference evidence="2" key="2">
    <citation type="submission" date="2015-03" db="UniProtKB">
        <authorList>
            <consortium name="EnsemblPlants"/>
        </authorList>
    </citation>
    <scope>IDENTIFICATION</scope>
</reference>